<protein>
    <submittedName>
        <fullName evidence="1">DUF3052 family protein</fullName>
    </submittedName>
</protein>
<sequence length="149" mass="15995">MVAATESGSPDEESAAEVGRKLGFTLGMVVQERGWDEDTDDNLRIAVEDAIDAEMLDEDSDDVADVVVLWWRDDDGDLVDGLINAITPLADDGFVWVFTPKTGQDGYVDPADISEAASTAGLTQTSVVNFGTWSGSRLVQPKSRTGKRA</sequence>
<evidence type="ECO:0000313" key="1">
    <source>
        <dbReference type="EMBL" id="QHN40253.1"/>
    </source>
</evidence>
<organism evidence="1">
    <name type="scientific">Gordonia amarae</name>
    <dbReference type="NCBI Taxonomy" id="36821"/>
    <lineage>
        <taxon>Bacteria</taxon>
        <taxon>Bacillati</taxon>
        <taxon>Actinomycetota</taxon>
        <taxon>Actinomycetes</taxon>
        <taxon>Mycobacteriales</taxon>
        <taxon>Gordoniaceae</taxon>
        <taxon>Gordonia</taxon>
    </lineage>
</organism>
<gene>
    <name evidence="1" type="ORF">GII30_14840</name>
</gene>
<dbReference type="InterPro" id="IPR021412">
    <property type="entry name" value="DUF3052"/>
</dbReference>
<reference evidence="1" key="1">
    <citation type="journal article" date="2021" name="Nat. Microbiol.">
        <title>Cocultivation of an ultrasmall environmental parasitic bacterium with lytic ability against bacteria associated with wastewater foams.</title>
        <authorList>
            <person name="Batinovic S."/>
            <person name="Rose J.J.A."/>
            <person name="Ratcliffe J."/>
            <person name="Seviour R.J."/>
            <person name="Petrovski S."/>
        </authorList>
    </citation>
    <scope>NUCLEOTIDE SEQUENCE</scope>
    <source>
        <strain evidence="1">CON44</strain>
    </source>
</reference>
<name>A0A857LPP3_9ACTN</name>
<dbReference type="RefSeq" id="WP_005187174.1">
    <property type="nucleotide sequence ID" value="NZ_CP045808.1"/>
</dbReference>
<proteinExistence type="predicted"/>
<accession>A0A857LPP3</accession>
<dbReference type="Pfam" id="PF11253">
    <property type="entry name" value="DUF3052"/>
    <property type="match status" value="1"/>
</dbReference>
<dbReference type="EMBL" id="CP045810">
    <property type="protein sequence ID" value="QHN40253.1"/>
    <property type="molecule type" value="Genomic_DNA"/>
</dbReference>
<dbReference type="AlphaFoldDB" id="A0A857LPP3"/>